<dbReference type="GeneID" id="38130024"/>
<dbReference type="SUPFAM" id="SSF54106">
    <property type="entry name" value="LysM domain"/>
    <property type="match status" value="1"/>
</dbReference>
<name>A0A397H2T7_ASPTH</name>
<dbReference type="CDD" id="cd00118">
    <property type="entry name" value="LysM"/>
    <property type="match status" value="1"/>
</dbReference>
<dbReference type="InterPro" id="IPR052210">
    <property type="entry name" value="LysM1-like"/>
</dbReference>
<evidence type="ECO:0000259" key="4">
    <source>
        <dbReference type="PROSITE" id="PS51782"/>
    </source>
</evidence>
<dbReference type="PROSITE" id="PS51782">
    <property type="entry name" value="LYSM"/>
    <property type="match status" value="1"/>
</dbReference>
<dbReference type="InterPro" id="IPR018392">
    <property type="entry name" value="LysM"/>
</dbReference>
<dbReference type="STRING" id="41047.A0A397H2T7"/>
<dbReference type="InterPro" id="IPR036779">
    <property type="entry name" value="LysM_dom_sf"/>
</dbReference>
<dbReference type="GO" id="GO:0008061">
    <property type="term" value="F:chitin binding"/>
    <property type="evidence" value="ECO:0007669"/>
    <property type="project" value="UniProtKB-KW"/>
</dbReference>
<dbReference type="PANTHER" id="PTHR34997">
    <property type="entry name" value="AM15"/>
    <property type="match status" value="1"/>
</dbReference>
<evidence type="ECO:0000256" key="1">
    <source>
        <dbReference type="ARBA" id="ARBA00022669"/>
    </source>
</evidence>
<dbReference type="Proteomes" id="UP000215305">
    <property type="component" value="Unassembled WGS sequence"/>
</dbReference>
<dbReference type="AlphaFoldDB" id="A0A397H2T7"/>
<evidence type="ECO:0000313" key="5">
    <source>
        <dbReference type="EMBL" id="RHZ56168.1"/>
    </source>
</evidence>
<dbReference type="RefSeq" id="XP_026614600.1">
    <property type="nucleotide sequence ID" value="XM_026761669.1"/>
</dbReference>
<keyword evidence="2" id="KW-0843">Virulence</keyword>
<reference evidence="5" key="1">
    <citation type="submission" date="2018-08" db="EMBL/GenBank/DDBJ databases">
        <title>Draft genome sequence of azole-resistant Aspergillus thermomutatus (Neosartorya pseudofischeri) strain HMR AF 39, isolated from a human nasal aspirate.</title>
        <authorList>
            <person name="Parent-Michaud M."/>
            <person name="Dufresne P.J."/>
            <person name="Fournier E."/>
            <person name="Martineau C."/>
            <person name="Moreira S."/>
            <person name="Perkins V."/>
            <person name="De Repentigny L."/>
            <person name="Dufresne S.F."/>
        </authorList>
    </citation>
    <scope>NUCLEOTIDE SEQUENCE [LARGE SCALE GENOMIC DNA]</scope>
    <source>
        <strain evidence="5">HMR AF 39</strain>
    </source>
</reference>
<evidence type="ECO:0000256" key="3">
    <source>
        <dbReference type="SAM" id="SignalP"/>
    </source>
</evidence>
<organism evidence="5 6">
    <name type="scientific">Aspergillus thermomutatus</name>
    <name type="common">Neosartorya pseudofischeri</name>
    <dbReference type="NCBI Taxonomy" id="41047"/>
    <lineage>
        <taxon>Eukaryota</taxon>
        <taxon>Fungi</taxon>
        <taxon>Dikarya</taxon>
        <taxon>Ascomycota</taxon>
        <taxon>Pezizomycotina</taxon>
        <taxon>Eurotiomycetes</taxon>
        <taxon>Eurotiomycetidae</taxon>
        <taxon>Eurotiales</taxon>
        <taxon>Aspergillaceae</taxon>
        <taxon>Aspergillus</taxon>
        <taxon>Aspergillus subgen. Fumigati</taxon>
    </lineage>
</organism>
<accession>A0A397H2T7</accession>
<dbReference type="EMBL" id="NKHU02000092">
    <property type="protein sequence ID" value="RHZ56168.1"/>
    <property type="molecule type" value="Genomic_DNA"/>
</dbReference>
<dbReference type="VEuPathDB" id="FungiDB:CDV56_108050"/>
<evidence type="ECO:0000313" key="6">
    <source>
        <dbReference type="Proteomes" id="UP000215305"/>
    </source>
</evidence>
<feature type="chain" id="PRO_5017380513" description="LysM domain-containing protein" evidence="3">
    <location>
        <begin position="26"/>
        <end position="362"/>
    </location>
</feature>
<keyword evidence="1" id="KW-0147">Chitin-binding</keyword>
<gene>
    <name evidence="5" type="ORF">CDV56_108050</name>
</gene>
<feature type="domain" description="LysM" evidence="4">
    <location>
        <begin position="275"/>
        <end position="323"/>
    </location>
</feature>
<dbReference type="PANTHER" id="PTHR34997:SF1">
    <property type="entry name" value="PEPTIDOGLYCAN-BINDING LYSIN DOMAIN"/>
    <property type="match status" value="1"/>
</dbReference>
<keyword evidence="6" id="KW-1185">Reference proteome</keyword>
<proteinExistence type="predicted"/>
<evidence type="ECO:0000256" key="2">
    <source>
        <dbReference type="ARBA" id="ARBA00023026"/>
    </source>
</evidence>
<protein>
    <recommendedName>
        <fullName evidence="4">LysM domain-containing protein</fullName>
    </recommendedName>
</protein>
<sequence length="362" mass="38929">MAPSLGQLWLALPALLALHGAISEAQIQLFAADGGLPFSTECNAALSANLSCNLLETGGSMYHLTANLTADMLDQMCTDECKSSIATYRQAVEAACANDEYHSTNNATSYIGSSGVFMPVVLPDMYITNFHQRCLKDANGNYCALQLQSSTTLADCDECSIRMFQQELKNGYFYNEDLAERYTSLTSSCGFSNLELPTPSSVIITRQVFLFCALPSITPASCPGRSVAIKPGDTCDTFAAANNVSTWRLLIDNGLQSGCMDFPTEGSLCVIGSCQTHNVTATDTCPSIALQYGITITQFRTWNQVLDSRCTNLNVLVGHQACVSYPGNATSVANPYVTTAMEGTATAAEIKENKESKDNEEQ</sequence>
<dbReference type="Gene3D" id="3.10.350.10">
    <property type="entry name" value="LysM domain"/>
    <property type="match status" value="1"/>
</dbReference>
<dbReference type="OrthoDB" id="5985073at2759"/>
<feature type="signal peptide" evidence="3">
    <location>
        <begin position="1"/>
        <end position="25"/>
    </location>
</feature>
<keyword evidence="3" id="KW-0732">Signal</keyword>
<comment type="caution">
    <text evidence="5">The sequence shown here is derived from an EMBL/GenBank/DDBJ whole genome shotgun (WGS) entry which is preliminary data.</text>
</comment>
<dbReference type="Pfam" id="PF01476">
    <property type="entry name" value="LysM"/>
    <property type="match status" value="2"/>
</dbReference>